<protein>
    <submittedName>
        <fullName evidence="4">Uncharacterized protein</fullName>
    </submittedName>
</protein>
<evidence type="ECO:0000313" key="4">
    <source>
        <dbReference type="EMBL" id="ROV91683.1"/>
    </source>
</evidence>
<dbReference type="AlphaFoldDB" id="A0A423VKY8"/>
<evidence type="ECO:0000259" key="2">
    <source>
        <dbReference type="Pfam" id="PF23394"/>
    </source>
</evidence>
<feature type="domain" description="SAM-like" evidence="3">
    <location>
        <begin position="855"/>
        <end position="928"/>
    </location>
</feature>
<dbReference type="InterPro" id="IPR055528">
    <property type="entry name" value="DUF7102"/>
</dbReference>
<organism evidence="4 5">
    <name type="scientific">Cytospora schulzeri</name>
    <dbReference type="NCBI Taxonomy" id="448051"/>
    <lineage>
        <taxon>Eukaryota</taxon>
        <taxon>Fungi</taxon>
        <taxon>Dikarya</taxon>
        <taxon>Ascomycota</taxon>
        <taxon>Pezizomycotina</taxon>
        <taxon>Sordariomycetes</taxon>
        <taxon>Sordariomycetidae</taxon>
        <taxon>Diaporthales</taxon>
        <taxon>Cytosporaceae</taxon>
        <taxon>Cytospora</taxon>
    </lineage>
</organism>
<accession>A0A423VKY8</accession>
<evidence type="ECO:0000256" key="1">
    <source>
        <dbReference type="SAM" id="MobiDB-lite"/>
    </source>
</evidence>
<keyword evidence="5" id="KW-1185">Reference proteome</keyword>
<comment type="caution">
    <text evidence="4">The sequence shown here is derived from an EMBL/GenBank/DDBJ whole genome shotgun (WGS) entry which is preliminary data.</text>
</comment>
<name>A0A423VKY8_9PEZI</name>
<proteinExistence type="predicted"/>
<dbReference type="InterPro" id="IPR057559">
    <property type="entry name" value="SAM_6"/>
</dbReference>
<feature type="domain" description="DUF7102" evidence="2">
    <location>
        <begin position="679"/>
        <end position="843"/>
    </location>
</feature>
<evidence type="ECO:0000259" key="3">
    <source>
        <dbReference type="Pfam" id="PF23395"/>
    </source>
</evidence>
<evidence type="ECO:0000313" key="5">
    <source>
        <dbReference type="Proteomes" id="UP000283895"/>
    </source>
</evidence>
<dbReference type="Pfam" id="PF23394">
    <property type="entry name" value="DUF7102"/>
    <property type="match status" value="1"/>
</dbReference>
<feature type="compositionally biased region" description="Basic and acidic residues" evidence="1">
    <location>
        <begin position="639"/>
        <end position="648"/>
    </location>
</feature>
<dbReference type="EMBL" id="LKEA01000054">
    <property type="protein sequence ID" value="ROV91683.1"/>
    <property type="molecule type" value="Genomic_DNA"/>
</dbReference>
<sequence>MEQGAEYAIHQAHAPSEQNHLDALRDDVLEEVLEYAYENDLIKDYRLESFSLSHLFGKLIRSTIPITTDNGFTDCTHLTALELPNPTPRGEKLNVTDSALRLNCEARRELPTEEVNILTQEVCNDGHSRSLKLELPVLRTDNEWDMKEFQKEMLVRQNAHEGDHRIPFEPIDVAAGEGLELPAEVRLETEVFLTKLEGEKLGVTKESARYLVGSLGAEVTKEDRKSFVQGQMIDFEYRKNSVTEELELPISPKLIQGYTVPRSDACLIPIPSDPSSSILSDDLKAAEAYLFEDMEILDAPTSPTLDKFLKNSSPRIEIEPGKGRLSNHKIEMPLLSGLSPVKPELSGPDAFNKFVGKEIDIDNELKEAGLENFPSDDLEDQFGAMAEQSMKSIEQEQLQAADAIARVPVPVMDFSIPETEWTRLRKSASAVFKWIQGGHEDIFNLPKWPRDMLTESRLIWRPVKPGVDPVPIPESIEASEALVQSFIDAQDEQDIPNSSDFVQKRDDLLVLGTEDEGDEIEPLLTNIKPRTDLVAVVRKRGLNIVDTTSKRQRISGKRPFVNQTSGSDRATKALTETQRDRKDQETQALLQESSFRGPGDLLEQYTKLCAPQKMTASKYFPSKETKKAEVAVLPSPPESSERDCRDTSRNPVEPKATISPKPVSRAPHPSINLPPTPPTVFISLSIARFLISALDRLIPEMNLIERDYRAHNTSVWSPGSVSRAEVVPPLAHDADITVSPITGLIITTMILIRQKPRPGLSKNGFQERVEKVSARYERVVILVGGDGGVDDTLREVTASDSTALTELQGFTSGLECKVMVYYVGGGDDTLSRWVASMVCRYAQTDHPQIQKGLLEAETLWELFLRRAGFNVYAAQAVAAQLKVPSSGEDDTSSSRHGLAAFVTMTRAERRQRFGHLVGLRVLERVSRIVDEIWNKA</sequence>
<dbReference type="Pfam" id="PF23395">
    <property type="entry name" value="SAM_6"/>
    <property type="match status" value="1"/>
</dbReference>
<dbReference type="OrthoDB" id="3647246at2759"/>
<dbReference type="Proteomes" id="UP000283895">
    <property type="component" value="Unassembled WGS sequence"/>
</dbReference>
<reference evidence="4 5" key="1">
    <citation type="submission" date="2015-09" db="EMBL/GenBank/DDBJ databases">
        <title>Host preference determinants of Valsa canker pathogens revealed by comparative genomics.</title>
        <authorList>
            <person name="Yin Z."/>
            <person name="Huang L."/>
        </authorList>
    </citation>
    <scope>NUCLEOTIDE SEQUENCE [LARGE SCALE GENOMIC DNA]</scope>
    <source>
        <strain evidence="4 5">03-1</strain>
    </source>
</reference>
<feature type="region of interest" description="Disordered" evidence="1">
    <location>
        <begin position="625"/>
        <end position="671"/>
    </location>
</feature>
<gene>
    <name evidence="4" type="ORF">VMCG_09236</name>
</gene>
<feature type="region of interest" description="Disordered" evidence="1">
    <location>
        <begin position="558"/>
        <end position="586"/>
    </location>
</feature>